<evidence type="ECO:0000256" key="1">
    <source>
        <dbReference type="ARBA" id="ARBA00009437"/>
    </source>
</evidence>
<dbReference type="GO" id="GO:0000976">
    <property type="term" value="F:transcription cis-regulatory region binding"/>
    <property type="evidence" value="ECO:0007669"/>
    <property type="project" value="TreeGrafter"/>
</dbReference>
<keyword evidence="4" id="KW-0804">Transcription</keyword>
<dbReference type="InterPro" id="IPR036390">
    <property type="entry name" value="WH_DNA-bd_sf"/>
</dbReference>
<dbReference type="FunFam" id="1.10.10.10:FF:000001">
    <property type="entry name" value="LysR family transcriptional regulator"/>
    <property type="match status" value="1"/>
</dbReference>
<dbReference type="EMBL" id="FMJC01000002">
    <property type="protein sequence ID" value="SCM72376.1"/>
    <property type="molecule type" value="Genomic_DNA"/>
</dbReference>
<protein>
    <submittedName>
        <fullName evidence="6">Transcriptional regulator, LysR family</fullName>
    </submittedName>
</protein>
<dbReference type="SUPFAM" id="SSF46785">
    <property type="entry name" value="Winged helix' DNA-binding domain"/>
    <property type="match status" value="1"/>
</dbReference>
<sequence>MNIENLKAFHKVAERGNFTQVARELFLTQPAVSMQIQNLEQSLGVVLFKRTCRNVRLTSEGHVLYKYTQQIFGVLDELKNAFQELGELQSGELTIGATAIMGAYWLPFFINSFHHRYPRIKIRMVICNSHKLAGKLQSGELEIGFGGSSSGHPNLVQHFLHREPLILVAGKNLAPIGSHKVLQAEDIVGETIIMREQGARMTEKVTKWLKKRAPRAKPPTVVTVDNMEVTKQMVINGVGITALPRHAATRELESGALVPLPVKDFSMHTNYFLVALPGAAFSRTTKAFLATLFEHGVPISEEMLQ</sequence>
<dbReference type="PROSITE" id="PS50931">
    <property type="entry name" value="HTH_LYSR"/>
    <property type="match status" value="1"/>
</dbReference>
<dbReference type="PANTHER" id="PTHR30126">
    <property type="entry name" value="HTH-TYPE TRANSCRIPTIONAL REGULATOR"/>
    <property type="match status" value="1"/>
</dbReference>
<keyword evidence="2" id="KW-0805">Transcription regulation</keyword>
<gene>
    <name evidence="6" type="ORF">KL86DES1_20568</name>
</gene>
<dbReference type="Pfam" id="PF03466">
    <property type="entry name" value="LysR_substrate"/>
    <property type="match status" value="1"/>
</dbReference>
<name>A0A212L4D2_9BACT</name>
<comment type="similarity">
    <text evidence="1">Belongs to the LysR transcriptional regulatory family.</text>
</comment>
<evidence type="ECO:0000313" key="6">
    <source>
        <dbReference type="EMBL" id="SCM72376.1"/>
    </source>
</evidence>
<dbReference type="RefSeq" id="WP_179980171.1">
    <property type="nucleotide sequence ID" value="NZ_LT608333.1"/>
</dbReference>
<dbReference type="InterPro" id="IPR005119">
    <property type="entry name" value="LysR_subst-bd"/>
</dbReference>
<dbReference type="Pfam" id="PF00126">
    <property type="entry name" value="HTH_1"/>
    <property type="match status" value="1"/>
</dbReference>
<reference evidence="6" key="1">
    <citation type="submission" date="2016-08" db="EMBL/GenBank/DDBJ databases">
        <authorList>
            <person name="Seilhamer J.J."/>
        </authorList>
    </citation>
    <scope>NUCLEOTIDE SEQUENCE</scope>
    <source>
        <strain evidence="6">86-1</strain>
    </source>
</reference>
<dbReference type="Gene3D" id="1.10.10.10">
    <property type="entry name" value="Winged helix-like DNA-binding domain superfamily/Winged helix DNA-binding domain"/>
    <property type="match status" value="1"/>
</dbReference>
<keyword evidence="3" id="KW-0238">DNA-binding</keyword>
<dbReference type="PANTHER" id="PTHR30126:SF5">
    <property type="entry name" value="HTH-TYPE TRANSCRIPTIONAL ACTIVATOR CMPR"/>
    <property type="match status" value="1"/>
</dbReference>
<dbReference type="InterPro" id="IPR036388">
    <property type="entry name" value="WH-like_DNA-bd_sf"/>
</dbReference>
<organism evidence="6">
    <name type="scientific">uncultured Desulfovibrio sp</name>
    <dbReference type="NCBI Taxonomy" id="167968"/>
    <lineage>
        <taxon>Bacteria</taxon>
        <taxon>Pseudomonadati</taxon>
        <taxon>Thermodesulfobacteriota</taxon>
        <taxon>Desulfovibrionia</taxon>
        <taxon>Desulfovibrionales</taxon>
        <taxon>Desulfovibrionaceae</taxon>
        <taxon>Desulfovibrio</taxon>
        <taxon>environmental samples</taxon>
    </lineage>
</organism>
<dbReference type="AlphaFoldDB" id="A0A212L4D2"/>
<evidence type="ECO:0000256" key="3">
    <source>
        <dbReference type="ARBA" id="ARBA00023125"/>
    </source>
</evidence>
<evidence type="ECO:0000256" key="4">
    <source>
        <dbReference type="ARBA" id="ARBA00023163"/>
    </source>
</evidence>
<feature type="domain" description="HTH lysR-type" evidence="5">
    <location>
        <begin position="1"/>
        <end position="58"/>
    </location>
</feature>
<dbReference type="SUPFAM" id="SSF53850">
    <property type="entry name" value="Periplasmic binding protein-like II"/>
    <property type="match status" value="1"/>
</dbReference>
<dbReference type="InterPro" id="IPR000847">
    <property type="entry name" value="LysR_HTH_N"/>
</dbReference>
<proteinExistence type="inferred from homology"/>
<dbReference type="PRINTS" id="PR00039">
    <property type="entry name" value="HTHLYSR"/>
</dbReference>
<evidence type="ECO:0000256" key="2">
    <source>
        <dbReference type="ARBA" id="ARBA00023015"/>
    </source>
</evidence>
<dbReference type="Gene3D" id="3.40.190.10">
    <property type="entry name" value="Periplasmic binding protein-like II"/>
    <property type="match status" value="2"/>
</dbReference>
<dbReference type="GO" id="GO:0003700">
    <property type="term" value="F:DNA-binding transcription factor activity"/>
    <property type="evidence" value="ECO:0007669"/>
    <property type="project" value="InterPro"/>
</dbReference>
<evidence type="ECO:0000259" key="5">
    <source>
        <dbReference type="PROSITE" id="PS50931"/>
    </source>
</evidence>
<accession>A0A212L4D2</accession>